<evidence type="ECO:0000256" key="1">
    <source>
        <dbReference type="ARBA" id="ARBA00022980"/>
    </source>
</evidence>
<reference evidence="5 7" key="1">
    <citation type="submission" date="2015-10" db="EMBL/GenBank/DDBJ databases">
        <title>Complete genome sequence of hyperthermophilic archaeon Pyrodictium delaneyi Su06.</title>
        <authorList>
            <person name="Jung J.-H."/>
            <person name="Lin J."/>
            <person name="Holden J.F."/>
            <person name="Park C.-S."/>
        </authorList>
    </citation>
    <scope>NUCLEOTIDE SEQUENCE [LARGE SCALE GENOMIC DNA]</scope>
    <source>
        <strain evidence="5 7">Su06</strain>
    </source>
</reference>
<dbReference type="GO" id="GO:0005840">
    <property type="term" value="C:ribosome"/>
    <property type="evidence" value="ECO:0007669"/>
    <property type="project" value="UniProtKB-KW"/>
</dbReference>
<dbReference type="Proteomes" id="UP000058613">
    <property type="component" value="Chromosome"/>
</dbReference>
<reference evidence="6 8" key="2">
    <citation type="submission" date="2017-05" db="EMBL/GenBank/DDBJ databases">
        <title>The draft genome of the hyperthermophilic archaeon 'Pyrodictium delaneyi strain Hulk', an iron and nitrate reducer, reveals the capacity for sulfate reduction.</title>
        <authorList>
            <person name="Demey L.M."/>
            <person name="Miller C."/>
            <person name="Manzella M."/>
            <person name="Reguera G."/>
            <person name="Kashefi K."/>
        </authorList>
    </citation>
    <scope>NUCLEOTIDE SEQUENCE [LARGE SCALE GENOMIC DNA]</scope>
    <source>
        <strain evidence="6 8">Hulk</strain>
    </source>
</reference>
<dbReference type="EMBL" id="CP013011">
    <property type="protein sequence ID" value="ALL00180.1"/>
    <property type="molecule type" value="Genomic_DNA"/>
</dbReference>
<keyword evidence="1 3" id="KW-0689">Ribosomal protein</keyword>
<evidence type="ECO:0000313" key="8">
    <source>
        <dbReference type="Proteomes" id="UP000196694"/>
    </source>
</evidence>
<evidence type="ECO:0000256" key="3">
    <source>
        <dbReference type="HAMAP-Rule" id="MF_00359"/>
    </source>
</evidence>
<dbReference type="EMBL" id="NCQP01000006">
    <property type="protein sequence ID" value="OWJ54268.1"/>
    <property type="molecule type" value="Genomic_DNA"/>
</dbReference>
<comment type="similarity">
    <text evidence="3 4">Belongs to the eukaryotic ribosomal protein eS1 family.</text>
</comment>
<dbReference type="InterPro" id="IPR030838">
    <property type="entry name" value="Ribosomal_eS1_arc"/>
</dbReference>
<evidence type="ECO:0000256" key="4">
    <source>
        <dbReference type="RuleBase" id="RU000668"/>
    </source>
</evidence>
<protein>
    <recommendedName>
        <fullName evidence="3">Small ribosomal subunit protein eS1</fullName>
    </recommendedName>
</protein>
<dbReference type="InterPro" id="IPR001593">
    <property type="entry name" value="Ribosomal_eS1"/>
</dbReference>
<dbReference type="STRING" id="1273541.Pyrde_0130"/>
<dbReference type="Pfam" id="PF01015">
    <property type="entry name" value="Ribosomal_S3Ae"/>
    <property type="match status" value="1"/>
</dbReference>
<dbReference type="PATRIC" id="fig|1273541.4.peg.137"/>
<dbReference type="RefSeq" id="WP_055407336.1">
    <property type="nucleotide sequence ID" value="NZ_CP013011.1"/>
</dbReference>
<keyword evidence="2 3" id="KW-0687">Ribonucleoprotein</keyword>
<gene>
    <name evidence="3" type="primary">rps3ae</name>
    <name evidence="6" type="ORF">Pdsh_07200</name>
    <name evidence="5" type="ORF">Pyrde_0130</name>
</gene>
<dbReference type="KEGG" id="pdl:Pyrde_0130"/>
<evidence type="ECO:0000313" key="7">
    <source>
        <dbReference type="Proteomes" id="UP000058613"/>
    </source>
</evidence>
<dbReference type="OrthoDB" id="30639at2157"/>
<dbReference type="InterPro" id="IPR018281">
    <property type="entry name" value="Ribosomal_eS1_CS"/>
</dbReference>
<proteinExistence type="inferred from homology"/>
<dbReference type="GO" id="GO:0003735">
    <property type="term" value="F:structural constituent of ribosome"/>
    <property type="evidence" value="ECO:0007669"/>
    <property type="project" value="InterPro"/>
</dbReference>
<accession>A0A0P0N044</accession>
<evidence type="ECO:0000313" key="6">
    <source>
        <dbReference type="EMBL" id="OWJ54268.1"/>
    </source>
</evidence>
<dbReference type="GO" id="GO:0006412">
    <property type="term" value="P:translation"/>
    <property type="evidence" value="ECO:0007669"/>
    <property type="project" value="UniProtKB-UniRule"/>
</dbReference>
<sequence length="215" mass="24584">MSRRPGGTRDKWRLKKWYEVIAPPVFGNVSLGTTPADDPRKLIGRVMETTLYDITGDFSLVHVHLFFQITDVDEENLKAFTRFKGHELARDYMKSLIRRKSSKVQGIYNVVTKDGYGLRITGVVLTTYRCKTSQKKAIRKIMGNIITKRASEMTLDELIKAMLFGQLANEIFEEAKKIYPLRKVEIYKSKLLTVPGPDGKPQPAVVVSPLMYEIR</sequence>
<evidence type="ECO:0000256" key="2">
    <source>
        <dbReference type="ARBA" id="ARBA00023274"/>
    </source>
</evidence>
<dbReference type="GO" id="GO:1990904">
    <property type="term" value="C:ribonucleoprotein complex"/>
    <property type="evidence" value="ECO:0007669"/>
    <property type="project" value="UniProtKB-KW"/>
</dbReference>
<dbReference type="PROSITE" id="PS01191">
    <property type="entry name" value="RIBOSOMAL_S3AE"/>
    <property type="match status" value="1"/>
</dbReference>
<organism evidence="5 7">
    <name type="scientific">Pyrodictium delaneyi</name>
    <dbReference type="NCBI Taxonomy" id="1273541"/>
    <lineage>
        <taxon>Archaea</taxon>
        <taxon>Thermoproteota</taxon>
        <taxon>Thermoprotei</taxon>
        <taxon>Desulfurococcales</taxon>
        <taxon>Pyrodictiaceae</taxon>
        <taxon>Pyrodictium</taxon>
    </lineage>
</organism>
<keyword evidence="8" id="KW-1185">Reference proteome</keyword>
<evidence type="ECO:0000313" key="5">
    <source>
        <dbReference type="EMBL" id="ALL00180.1"/>
    </source>
</evidence>
<dbReference type="SMART" id="SM01397">
    <property type="entry name" value="Ribosomal_S3Ae"/>
    <property type="match status" value="1"/>
</dbReference>
<dbReference type="HAMAP" id="MF_00359">
    <property type="entry name" value="Ribosomal_eS1"/>
    <property type="match status" value="1"/>
</dbReference>
<dbReference type="NCBIfam" id="NF003142">
    <property type="entry name" value="PRK04057.1"/>
    <property type="match status" value="1"/>
</dbReference>
<dbReference type="GeneID" id="26098456"/>
<dbReference type="Proteomes" id="UP000196694">
    <property type="component" value="Unassembled WGS sequence"/>
</dbReference>
<name>A0A0P0N044_9CREN</name>
<dbReference type="AlphaFoldDB" id="A0A0P0N044"/>